<gene>
    <name evidence="1" type="primary">comGG</name>
    <name evidence="1" type="ORF">ACFPQ3_00670</name>
</gene>
<protein>
    <submittedName>
        <fullName evidence="1">Competence type IV pilus minor pilin ComGG</fullName>
    </submittedName>
</protein>
<reference evidence="2" key="1">
    <citation type="journal article" date="2019" name="Int. J. Syst. Evol. Microbiol.">
        <title>The Global Catalogue of Microorganisms (GCM) 10K type strain sequencing project: providing services to taxonomists for standard genome sequencing and annotation.</title>
        <authorList>
            <consortium name="The Broad Institute Genomics Platform"/>
            <consortium name="The Broad Institute Genome Sequencing Center for Infectious Disease"/>
            <person name="Wu L."/>
            <person name="Ma J."/>
        </authorList>
    </citation>
    <scope>NUCLEOTIDE SEQUENCE [LARGE SCALE GENOMIC DNA]</scope>
    <source>
        <strain evidence="2">DT43</strain>
    </source>
</reference>
<dbReference type="EMBL" id="JBHSOJ010000004">
    <property type="protein sequence ID" value="MFC5630152.1"/>
    <property type="molecule type" value="Genomic_DNA"/>
</dbReference>
<name>A0ABW0UC89_9STRE</name>
<dbReference type="RefSeq" id="WP_198039927.1">
    <property type="nucleotide sequence ID" value="NZ_JBHSOJ010000004.1"/>
</dbReference>
<dbReference type="InterPro" id="IPR047665">
    <property type="entry name" value="ComGG_streptococcus-type"/>
</dbReference>
<comment type="caution">
    <text evidence="1">The sequence shown here is derived from an EMBL/GenBank/DDBJ whole genome shotgun (WGS) entry which is preliminary data.</text>
</comment>
<proteinExistence type="predicted"/>
<evidence type="ECO:0000313" key="2">
    <source>
        <dbReference type="Proteomes" id="UP001596110"/>
    </source>
</evidence>
<accession>A0ABW0UC89</accession>
<evidence type="ECO:0000313" key="1">
    <source>
        <dbReference type="EMBL" id="MFC5630152.1"/>
    </source>
</evidence>
<organism evidence="1 2">
    <name type="scientific">Streptococcus caledonicus</name>
    <dbReference type="NCBI Taxonomy" id="2614158"/>
    <lineage>
        <taxon>Bacteria</taxon>
        <taxon>Bacillati</taxon>
        <taxon>Bacillota</taxon>
        <taxon>Bacilli</taxon>
        <taxon>Lactobacillales</taxon>
        <taxon>Streptococcaceae</taxon>
        <taxon>Streptococcus</taxon>
    </lineage>
</organism>
<dbReference type="Proteomes" id="UP001596110">
    <property type="component" value="Unassembled WGS sequence"/>
</dbReference>
<sequence>MLLKKKVKAGVLLYALLMSAIFALLLQFYLGRVQAAERQNHVQLSAAKAYLIAQLTVDEADEKSGALTFNQGRSTWKRKGDKLEVSVILSDGHVYRYDFIKAEEKKSEVSKEDKVIVSDIETKKQVDISIDETIQEKSDPLSAMNNSE</sequence>
<dbReference type="NCBIfam" id="NF041014">
    <property type="entry name" value="pilin_ComGG_2"/>
    <property type="match status" value="1"/>
</dbReference>
<keyword evidence="2" id="KW-1185">Reference proteome</keyword>